<dbReference type="SMART" id="SM00450">
    <property type="entry name" value="RHOD"/>
    <property type="match status" value="2"/>
</dbReference>
<evidence type="ECO:0000256" key="2">
    <source>
        <dbReference type="ARBA" id="ARBA00022737"/>
    </source>
</evidence>
<keyword evidence="2" id="KW-0677">Repeat</keyword>
<keyword evidence="4" id="KW-0670">Pyruvate</keyword>
<dbReference type="AlphaFoldDB" id="A0A0K2VR57"/>
<dbReference type="EC" id="2.8.1.2" evidence="4"/>
<organism evidence="4 5">
    <name type="scientific">Mesorhizobium plurifarium</name>
    <dbReference type="NCBI Taxonomy" id="69974"/>
    <lineage>
        <taxon>Bacteria</taxon>
        <taxon>Pseudomonadati</taxon>
        <taxon>Pseudomonadota</taxon>
        <taxon>Alphaproteobacteria</taxon>
        <taxon>Hyphomicrobiales</taxon>
        <taxon>Phyllobacteriaceae</taxon>
        <taxon>Mesorhizobium</taxon>
    </lineage>
</organism>
<proteinExistence type="predicted"/>
<evidence type="ECO:0000313" key="4">
    <source>
        <dbReference type="EMBL" id="CDX51081.1"/>
    </source>
</evidence>
<name>A0A0K2VR57_MESPL</name>
<dbReference type="PANTHER" id="PTHR11364">
    <property type="entry name" value="THIOSULFATE SULFERTANSFERASE"/>
    <property type="match status" value="1"/>
</dbReference>
<feature type="domain" description="Rhodanese" evidence="3">
    <location>
        <begin position="51"/>
        <end position="142"/>
    </location>
</feature>
<accession>A0A0K2VR57</accession>
<dbReference type="CDD" id="cd01448">
    <property type="entry name" value="TST_Repeat_1"/>
    <property type="match status" value="1"/>
</dbReference>
<dbReference type="InterPro" id="IPR036873">
    <property type="entry name" value="Rhodanese-like_dom_sf"/>
</dbReference>
<keyword evidence="1 4" id="KW-0808">Transferase</keyword>
<dbReference type="InterPro" id="IPR001763">
    <property type="entry name" value="Rhodanese-like_dom"/>
</dbReference>
<protein>
    <submittedName>
        <fullName evidence="4">3-mercaptopyruvate sulfurtransferase</fullName>
        <ecNumber evidence="4">2.8.1.2</ecNumber>
    </submittedName>
</protein>
<dbReference type="Proteomes" id="UP000182888">
    <property type="component" value="Unassembled WGS sequence"/>
</dbReference>
<evidence type="ECO:0000259" key="3">
    <source>
        <dbReference type="PROSITE" id="PS50206"/>
    </source>
</evidence>
<dbReference type="Pfam" id="PF00581">
    <property type="entry name" value="Rhodanese"/>
    <property type="match status" value="2"/>
</dbReference>
<feature type="domain" description="Rhodanese" evidence="3">
    <location>
        <begin position="200"/>
        <end position="284"/>
    </location>
</feature>
<dbReference type="InterPro" id="IPR045078">
    <property type="entry name" value="TST/MPST-like"/>
</dbReference>
<reference evidence="5" key="1">
    <citation type="submission" date="2014-08" db="EMBL/GenBank/DDBJ databases">
        <authorList>
            <person name="Edwards T."/>
        </authorList>
    </citation>
    <scope>NUCLEOTIDE SEQUENCE [LARGE SCALE GENOMIC DNA]</scope>
</reference>
<dbReference type="EMBL" id="CCND01000005">
    <property type="protein sequence ID" value="CDX51081.1"/>
    <property type="molecule type" value="Genomic_DNA"/>
</dbReference>
<dbReference type="SUPFAM" id="SSF52821">
    <property type="entry name" value="Rhodanese/Cell cycle control phosphatase"/>
    <property type="match status" value="2"/>
</dbReference>
<dbReference type="PANTHER" id="PTHR11364:SF27">
    <property type="entry name" value="SULFURTRANSFERASE"/>
    <property type="match status" value="1"/>
</dbReference>
<dbReference type="Gene3D" id="3.40.250.10">
    <property type="entry name" value="Rhodanese-like domain"/>
    <property type="match status" value="2"/>
</dbReference>
<sequence length="299" mass="31705">MGFGPTVSTDWLHGHLGDTSIVVLDASVEKATAGAGGREWRSGRSSFETLGHVPGARFADLLSAFSDPDAPFAFARPGARHFARAAGALGLSGREKIVIYDTATGIWAARLWWLFRAFGHDNVAVLDGGLAAWSREGRPLQRGPAAPVPEAEFPTQAREGYFVDKEDVRAIVDGRAPGFLACVLRPPVFAGTERNYARPGHIPGSVNLPFADLLDAGNRFLPTDALKRQLSPLLDRKEQIVAYCGGGITAAGTALALAIVGAGNVVIYDGSLSEWSADPALPMTVTPARPLHPTDKEQS</sequence>
<evidence type="ECO:0000313" key="5">
    <source>
        <dbReference type="Proteomes" id="UP000182888"/>
    </source>
</evidence>
<dbReference type="GO" id="GO:0016784">
    <property type="term" value="F:3-mercaptopyruvate sulfurtransferase activity"/>
    <property type="evidence" value="ECO:0007669"/>
    <property type="project" value="UniProtKB-EC"/>
</dbReference>
<gene>
    <name evidence="4" type="primary">MPST</name>
    <name evidence="4" type="ORF">MPL1032_130132</name>
</gene>
<dbReference type="GO" id="GO:0004792">
    <property type="term" value="F:thiosulfate-cyanide sulfurtransferase activity"/>
    <property type="evidence" value="ECO:0007669"/>
    <property type="project" value="TreeGrafter"/>
</dbReference>
<evidence type="ECO:0000256" key="1">
    <source>
        <dbReference type="ARBA" id="ARBA00022679"/>
    </source>
</evidence>
<dbReference type="PROSITE" id="PS50206">
    <property type="entry name" value="RHODANESE_3"/>
    <property type="match status" value="2"/>
</dbReference>